<name>A0A8J2VG45_9BACL</name>
<gene>
    <name evidence="2" type="ORF">GCM10011571_35260</name>
</gene>
<organism evidence="2 3">
    <name type="scientific">Marinithermofilum abyssi</name>
    <dbReference type="NCBI Taxonomy" id="1571185"/>
    <lineage>
        <taxon>Bacteria</taxon>
        <taxon>Bacillati</taxon>
        <taxon>Bacillota</taxon>
        <taxon>Bacilli</taxon>
        <taxon>Bacillales</taxon>
        <taxon>Thermoactinomycetaceae</taxon>
        <taxon>Marinithermofilum</taxon>
    </lineage>
</organism>
<dbReference type="InterPro" id="IPR049067">
    <property type="entry name" value="MreB-like_C"/>
</dbReference>
<evidence type="ECO:0000259" key="1">
    <source>
        <dbReference type="Pfam" id="PF21522"/>
    </source>
</evidence>
<evidence type="ECO:0000313" key="3">
    <source>
        <dbReference type="Proteomes" id="UP000625210"/>
    </source>
</evidence>
<feature type="domain" description="Actin homologue MreB-like C-terminal" evidence="1">
    <location>
        <begin position="217"/>
        <end position="337"/>
    </location>
</feature>
<accession>A0A8J2VG45</accession>
<dbReference type="AlphaFoldDB" id="A0A8J2VG45"/>
<reference evidence="2" key="1">
    <citation type="journal article" date="2014" name="Int. J. Syst. Evol. Microbiol.">
        <title>Complete genome sequence of Corynebacterium casei LMG S-19264T (=DSM 44701T), isolated from a smear-ripened cheese.</title>
        <authorList>
            <consortium name="US DOE Joint Genome Institute (JGI-PGF)"/>
            <person name="Walter F."/>
            <person name="Albersmeier A."/>
            <person name="Kalinowski J."/>
            <person name="Ruckert C."/>
        </authorList>
    </citation>
    <scope>NUCLEOTIDE SEQUENCE</scope>
    <source>
        <strain evidence="2">CGMCC 1.15179</strain>
    </source>
</reference>
<dbReference type="CDD" id="cd24023">
    <property type="entry name" value="ASKHA_NBD_ParM_Alp7A-like"/>
    <property type="match status" value="1"/>
</dbReference>
<dbReference type="InterPro" id="IPR043129">
    <property type="entry name" value="ATPase_NBD"/>
</dbReference>
<dbReference type="Proteomes" id="UP000625210">
    <property type="component" value="Unassembled WGS sequence"/>
</dbReference>
<proteinExistence type="predicted"/>
<reference evidence="2" key="2">
    <citation type="submission" date="2020-09" db="EMBL/GenBank/DDBJ databases">
        <authorList>
            <person name="Sun Q."/>
            <person name="Zhou Y."/>
        </authorList>
    </citation>
    <scope>NUCLEOTIDE SEQUENCE</scope>
    <source>
        <strain evidence="2">CGMCC 1.15179</strain>
    </source>
</reference>
<dbReference type="SUPFAM" id="SSF53067">
    <property type="entry name" value="Actin-like ATPase domain"/>
    <property type="match status" value="1"/>
</dbReference>
<dbReference type="Pfam" id="PF21522">
    <property type="entry name" value="MreB-like_C"/>
    <property type="match status" value="1"/>
</dbReference>
<sequence length="386" mass="44316">MANFLEMTVDLGTSGAQAYAGSSRDRMFYIPNAVRDLTEFNDGTLLQDDQDPLKDLRVEIRTDLVREGRRRVVVGESAAKQEHNDEAIRGTKKSENEQTYIMLLTTLAYDAATRLRPNKESVIEVEYLVSTALPMTEVIRDQGRYKEDFRNKLKRGCHIVEFLDTPQLRGIKVVIRFYEILVNAEGFLAYFRLREHMRSILSPEKYNEWCSKNILIYDLGLGTWDAALFENGKVVPAQCAGAPGGVVNAMDDMIDYVLEKTGREVRSREEMAEIYFQEDAKFFYNGKNHDLKAQLDQILDEHGKDHWLTIKRRADKAGKVDEIWPVGGGSILMQEAILKHNKGYPIIFRDDINIRNLIVDGLFLVKEIYKEKKGNIKERIETPQVV</sequence>
<protein>
    <recommendedName>
        <fullName evidence="1">Actin homologue MreB-like C-terminal domain-containing protein</fullName>
    </recommendedName>
</protein>
<evidence type="ECO:0000313" key="2">
    <source>
        <dbReference type="EMBL" id="GGE30009.1"/>
    </source>
</evidence>
<keyword evidence="3" id="KW-1185">Reference proteome</keyword>
<comment type="caution">
    <text evidence="2">The sequence shown here is derived from an EMBL/GenBank/DDBJ whole genome shotgun (WGS) entry which is preliminary data.</text>
</comment>
<dbReference type="RefSeq" id="WP_188649174.1">
    <property type="nucleotide sequence ID" value="NZ_BMHQ01000026.1"/>
</dbReference>
<dbReference type="EMBL" id="BMHQ01000026">
    <property type="protein sequence ID" value="GGE30009.1"/>
    <property type="molecule type" value="Genomic_DNA"/>
</dbReference>
<dbReference type="Gene3D" id="3.30.420.40">
    <property type="match status" value="2"/>
</dbReference>